<dbReference type="PROSITE" id="PS50011">
    <property type="entry name" value="PROTEIN_KINASE_DOM"/>
    <property type="match status" value="1"/>
</dbReference>
<dbReference type="Gene3D" id="1.10.510.10">
    <property type="entry name" value="Transferase(Phosphotransferase) domain 1"/>
    <property type="match status" value="1"/>
</dbReference>
<keyword evidence="3" id="KW-0418">Kinase</keyword>
<name>A0A0P4WG04_SCYOL</name>
<dbReference type="InterPro" id="IPR000719">
    <property type="entry name" value="Prot_kinase_dom"/>
</dbReference>
<dbReference type="SMART" id="SM00220">
    <property type="entry name" value="S_TKc"/>
    <property type="match status" value="1"/>
</dbReference>
<evidence type="ECO:0000256" key="1">
    <source>
        <dbReference type="ARBA" id="ARBA00022679"/>
    </source>
</evidence>
<dbReference type="InterPro" id="IPR008271">
    <property type="entry name" value="Ser/Thr_kinase_AS"/>
</dbReference>
<keyword evidence="1" id="KW-0808">Transferase</keyword>
<accession>A0A0P4WG04</accession>
<keyword evidence="2" id="KW-0547">Nucleotide-binding</keyword>
<dbReference type="PANTHER" id="PTHR43289:SF6">
    <property type="entry name" value="SERINE_THREONINE-PROTEIN KINASE NEKL-3"/>
    <property type="match status" value="1"/>
</dbReference>
<dbReference type="InterPro" id="IPR011009">
    <property type="entry name" value="Kinase-like_dom_sf"/>
</dbReference>
<dbReference type="AlphaFoldDB" id="A0A0P4WG04"/>
<dbReference type="PROSITE" id="PS00108">
    <property type="entry name" value="PROTEIN_KINASE_ST"/>
    <property type="match status" value="1"/>
</dbReference>
<evidence type="ECO:0000256" key="4">
    <source>
        <dbReference type="ARBA" id="ARBA00022840"/>
    </source>
</evidence>
<protein>
    <recommendedName>
        <fullName evidence="5">Protein kinase domain-containing protein</fullName>
    </recommendedName>
</protein>
<evidence type="ECO:0000256" key="2">
    <source>
        <dbReference type="ARBA" id="ARBA00022741"/>
    </source>
</evidence>
<dbReference type="SUPFAM" id="SSF56112">
    <property type="entry name" value="Protein kinase-like (PK-like)"/>
    <property type="match status" value="1"/>
</dbReference>
<evidence type="ECO:0000259" key="5">
    <source>
        <dbReference type="PROSITE" id="PS50011"/>
    </source>
</evidence>
<dbReference type="GO" id="GO:0005524">
    <property type="term" value="F:ATP binding"/>
    <property type="evidence" value="ECO:0007669"/>
    <property type="project" value="UniProtKB-KW"/>
</dbReference>
<evidence type="ECO:0000256" key="3">
    <source>
        <dbReference type="ARBA" id="ARBA00022777"/>
    </source>
</evidence>
<dbReference type="PANTHER" id="PTHR43289">
    <property type="entry name" value="MITOGEN-ACTIVATED PROTEIN KINASE KINASE KINASE 20-RELATED"/>
    <property type="match status" value="1"/>
</dbReference>
<dbReference type="Pfam" id="PF00069">
    <property type="entry name" value="Pkinase"/>
    <property type="match status" value="1"/>
</dbReference>
<evidence type="ECO:0000313" key="6">
    <source>
        <dbReference type="EMBL" id="JAI65447.1"/>
    </source>
</evidence>
<keyword evidence="4" id="KW-0067">ATP-binding</keyword>
<organism evidence="6">
    <name type="scientific">Scylla olivacea</name>
    <name type="common">Orange mud crab</name>
    <name type="synonym">Cancer olivacea</name>
    <dbReference type="NCBI Taxonomy" id="85551"/>
    <lineage>
        <taxon>Eukaryota</taxon>
        <taxon>Metazoa</taxon>
        <taxon>Ecdysozoa</taxon>
        <taxon>Arthropoda</taxon>
        <taxon>Crustacea</taxon>
        <taxon>Multicrustacea</taxon>
        <taxon>Malacostraca</taxon>
        <taxon>Eumalacostraca</taxon>
        <taxon>Eucarida</taxon>
        <taxon>Decapoda</taxon>
        <taxon>Pleocyemata</taxon>
        <taxon>Brachyura</taxon>
        <taxon>Eubrachyura</taxon>
        <taxon>Portunoidea</taxon>
        <taxon>Portunidae</taxon>
        <taxon>Portuninae</taxon>
        <taxon>Scylla</taxon>
    </lineage>
</organism>
<proteinExistence type="predicted"/>
<dbReference type="EMBL" id="GDRN01059997">
    <property type="protein sequence ID" value="JAI65447.1"/>
    <property type="molecule type" value="Transcribed_RNA"/>
</dbReference>
<sequence length="278" mass="30866">MWCKTSTAGKGKVPFTVLTQERIDSLTRDKQQVLGEGASCRVLLVEVDGAPCCLKVAKEKRLKRLFQKEFDILLELNGAAGAPLALGTSFGFPALLTSFCGKSTFCELSRVASGDKEKFSAFLSLVKDVQQLHTFRYTHNDIKENNVVVRRDPDGRLQVSLIDYGMAKPFGTKLKYAGNDRHNPSRHPWMAPELKSGGACQPPVDMYSLGFVLKNLLATCEARYPSLEVLAATAMSPDPADRPSVAKMAKSMREYTVQDKKTKKSVFGKILRFFSFRK</sequence>
<reference evidence="6" key="1">
    <citation type="submission" date="2015-09" db="EMBL/GenBank/DDBJ databases">
        <title>Scylla olivacea transcriptome.</title>
        <authorList>
            <person name="Ikhwanuddin M."/>
        </authorList>
    </citation>
    <scope>NUCLEOTIDE SEQUENCE</scope>
</reference>
<dbReference type="GO" id="GO:0004674">
    <property type="term" value="F:protein serine/threonine kinase activity"/>
    <property type="evidence" value="ECO:0007669"/>
    <property type="project" value="TreeGrafter"/>
</dbReference>
<feature type="domain" description="Protein kinase" evidence="5">
    <location>
        <begin position="28"/>
        <end position="278"/>
    </location>
</feature>